<keyword evidence="12 14" id="KW-0378">Hydrolase</keyword>
<evidence type="ECO:0000259" key="17">
    <source>
        <dbReference type="PROSITE" id="PS51975"/>
    </source>
</evidence>
<evidence type="ECO:0000256" key="5">
    <source>
        <dbReference type="ARBA" id="ARBA00007383"/>
    </source>
</evidence>
<evidence type="ECO:0000256" key="9">
    <source>
        <dbReference type="ARBA" id="ARBA00022722"/>
    </source>
</evidence>
<comment type="cofactor">
    <cofactor evidence="2">
        <name>Mg(2+)</name>
        <dbReference type="ChEBI" id="CHEBI:18420"/>
    </cofactor>
</comment>
<dbReference type="InterPro" id="IPR012337">
    <property type="entry name" value="RNaseH-like_sf"/>
</dbReference>
<feature type="domain" description="RNase H type-2" evidence="17">
    <location>
        <begin position="17"/>
        <end position="197"/>
    </location>
</feature>
<sequence length="197" mass="21564">MASFRPVESYRRGQGYQIIAGIDEVGRGALAGPLVAAALVLRPHVKLGGLKDSKALRSQQREHYASRIIAGAVAYAFGVVSAREIDRLGIAKANNVAFIRALDGLRVRPDYVLADYFSLAGYRCPIEGVKGGDTDVRTIAAASVIAKVHRDGMMRKLHCRYPAYGFAKHVGYGTVLHRRAIRRYGLSPIHRCSFRLA</sequence>
<comment type="cofactor">
    <cofactor evidence="14 15">
        <name>Mn(2+)</name>
        <dbReference type="ChEBI" id="CHEBI:29035"/>
    </cofactor>
    <cofactor evidence="14 15">
        <name>Mg(2+)</name>
        <dbReference type="ChEBI" id="CHEBI:18420"/>
    </cofactor>
    <text evidence="14 15">Manganese or magnesium. Binds 1 divalent metal ion per monomer in the absence of substrate. May bind a second metal ion after substrate binding.</text>
</comment>
<name>A0A2M8LEQ8_9BACT</name>
<dbReference type="GO" id="GO:0005737">
    <property type="term" value="C:cytoplasm"/>
    <property type="evidence" value="ECO:0007669"/>
    <property type="project" value="UniProtKB-SubCell"/>
</dbReference>
<evidence type="ECO:0000256" key="3">
    <source>
        <dbReference type="ARBA" id="ARBA00004065"/>
    </source>
</evidence>
<dbReference type="GO" id="GO:0032299">
    <property type="term" value="C:ribonuclease H2 complex"/>
    <property type="evidence" value="ECO:0007669"/>
    <property type="project" value="TreeGrafter"/>
</dbReference>
<comment type="subcellular location">
    <subcellularLocation>
        <location evidence="4 14">Cytoplasm</location>
    </subcellularLocation>
</comment>
<gene>
    <name evidence="14" type="primary">rnhB</name>
    <name evidence="18" type="ORF">COV04_02085</name>
</gene>
<evidence type="ECO:0000256" key="14">
    <source>
        <dbReference type="HAMAP-Rule" id="MF_00052"/>
    </source>
</evidence>
<dbReference type="PANTHER" id="PTHR10954:SF18">
    <property type="entry name" value="RIBONUCLEASE HII"/>
    <property type="match status" value="1"/>
</dbReference>
<dbReference type="Pfam" id="PF01351">
    <property type="entry name" value="RNase_HII"/>
    <property type="match status" value="1"/>
</dbReference>
<keyword evidence="13 14" id="KW-0464">Manganese</keyword>
<dbReference type="PROSITE" id="PS51975">
    <property type="entry name" value="RNASE_H_2"/>
    <property type="match status" value="1"/>
</dbReference>
<evidence type="ECO:0000256" key="2">
    <source>
        <dbReference type="ARBA" id="ARBA00001946"/>
    </source>
</evidence>
<dbReference type="InterPro" id="IPR001352">
    <property type="entry name" value="RNase_HII/HIII"/>
</dbReference>
<comment type="similarity">
    <text evidence="5 14 16">Belongs to the RNase HII family.</text>
</comment>
<dbReference type="Gene3D" id="3.30.420.10">
    <property type="entry name" value="Ribonuclease H-like superfamily/Ribonuclease H"/>
    <property type="match status" value="1"/>
</dbReference>
<comment type="function">
    <text evidence="3 14 16">Endonuclease that specifically degrades the RNA of RNA-DNA hybrids.</text>
</comment>
<dbReference type="InterPro" id="IPR022898">
    <property type="entry name" value="RNase_HII"/>
</dbReference>
<feature type="binding site" evidence="14 15">
    <location>
        <position position="24"/>
    </location>
    <ligand>
        <name>a divalent metal cation</name>
        <dbReference type="ChEBI" id="CHEBI:60240"/>
    </ligand>
</feature>
<evidence type="ECO:0000256" key="4">
    <source>
        <dbReference type="ARBA" id="ARBA00004496"/>
    </source>
</evidence>
<evidence type="ECO:0000256" key="12">
    <source>
        <dbReference type="ARBA" id="ARBA00022801"/>
    </source>
</evidence>
<comment type="caution">
    <text evidence="18">The sequence shown here is derived from an EMBL/GenBank/DDBJ whole genome shotgun (WGS) entry which is preliminary data.</text>
</comment>
<dbReference type="GO" id="GO:0003723">
    <property type="term" value="F:RNA binding"/>
    <property type="evidence" value="ECO:0007669"/>
    <property type="project" value="UniProtKB-UniRule"/>
</dbReference>
<proteinExistence type="inferred from homology"/>
<dbReference type="NCBIfam" id="NF000595">
    <property type="entry name" value="PRK00015.1-3"/>
    <property type="match status" value="1"/>
</dbReference>
<evidence type="ECO:0000256" key="16">
    <source>
        <dbReference type="RuleBase" id="RU003515"/>
    </source>
</evidence>
<accession>A0A2M8LEQ8</accession>
<dbReference type="GO" id="GO:0004523">
    <property type="term" value="F:RNA-DNA hybrid ribonuclease activity"/>
    <property type="evidence" value="ECO:0007669"/>
    <property type="project" value="UniProtKB-UniRule"/>
</dbReference>
<protein>
    <recommendedName>
        <fullName evidence="7 14">Ribonuclease HII</fullName>
        <shortName evidence="14">RNase HII</shortName>
        <ecNumber evidence="6 14">3.1.26.4</ecNumber>
    </recommendedName>
</protein>
<keyword evidence="10 14" id="KW-0479">Metal-binding</keyword>
<evidence type="ECO:0000313" key="19">
    <source>
        <dbReference type="Proteomes" id="UP000231152"/>
    </source>
</evidence>
<dbReference type="InterPro" id="IPR024567">
    <property type="entry name" value="RNase_HII/HIII_dom"/>
</dbReference>
<evidence type="ECO:0000256" key="15">
    <source>
        <dbReference type="PROSITE-ProRule" id="PRU01319"/>
    </source>
</evidence>
<evidence type="ECO:0000313" key="18">
    <source>
        <dbReference type="EMBL" id="PJE75923.1"/>
    </source>
</evidence>
<keyword evidence="9 14" id="KW-0540">Nuclease</keyword>
<dbReference type="HAMAP" id="MF_00052_B">
    <property type="entry name" value="RNase_HII_B"/>
    <property type="match status" value="1"/>
</dbReference>
<feature type="binding site" evidence="14 15">
    <location>
        <position position="23"/>
    </location>
    <ligand>
        <name>a divalent metal cation</name>
        <dbReference type="ChEBI" id="CHEBI:60240"/>
    </ligand>
</feature>
<evidence type="ECO:0000256" key="1">
    <source>
        <dbReference type="ARBA" id="ARBA00000077"/>
    </source>
</evidence>
<dbReference type="SUPFAM" id="SSF53098">
    <property type="entry name" value="Ribonuclease H-like"/>
    <property type="match status" value="1"/>
</dbReference>
<evidence type="ECO:0000256" key="8">
    <source>
        <dbReference type="ARBA" id="ARBA00022490"/>
    </source>
</evidence>
<dbReference type="InterPro" id="IPR036397">
    <property type="entry name" value="RNaseH_sf"/>
</dbReference>
<dbReference type="PANTHER" id="PTHR10954">
    <property type="entry name" value="RIBONUCLEASE H2 SUBUNIT A"/>
    <property type="match status" value="1"/>
</dbReference>
<evidence type="ECO:0000256" key="7">
    <source>
        <dbReference type="ARBA" id="ARBA00019179"/>
    </source>
</evidence>
<feature type="binding site" evidence="14 15">
    <location>
        <position position="115"/>
    </location>
    <ligand>
        <name>a divalent metal cation</name>
        <dbReference type="ChEBI" id="CHEBI:60240"/>
    </ligand>
</feature>
<dbReference type="AlphaFoldDB" id="A0A2M8LEQ8"/>
<dbReference type="EMBL" id="PFET01000008">
    <property type="protein sequence ID" value="PJE75923.1"/>
    <property type="molecule type" value="Genomic_DNA"/>
</dbReference>
<evidence type="ECO:0000256" key="6">
    <source>
        <dbReference type="ARBA" id="ARBA00012180"/>
    </source>
</evidence>
<dbReference type="EC" id="3.1.26.4" evidence="6 14"/>
<keyword evidence="8 14" id="KW-0963">Cytoplasm</keyword>
<dbReference type="GO" id="GO:0043137">
    <property type="term" value="P:DNA replication, removal of RNA primer"/>
    <property type="evidence" value="ECO:0007669"/>
    <property type="project" value="TreeGrafter"/>
</dbReference>
<dbReference type="GO" id="GO:0006298">
    <property type="term" value="P:mismatch repair"/>
    <property type="evidence" value="ECO:0007669"/>
    <property type="project" value="TreeGrafter"/>
</dbReference>
<reference evidence="18 19" key="1">
    <citation type="submission" date="2017-09" db="EMBL/GenBank/DDBJ databases">
        <title>Depth-based differentiation of microbial function through sediment-hosted aquifers and enrichment of novel symbionts in the deep terrestrial subsurface.</title>
        <authorList>
            <person name="Probst A.J."/>
            <person name="Ladd B."/>
            <person name="Jarett J.K."/>
            <person name="Geller-Mcgrath D.E."/>
            <person name="Sieber C.M."/>
            <person name="Emerson J.B."/>
            <person name="Anantharaman K."/>
            <person name="Thomas B.C."/>
            <person name="Malmstrom R."/>
            <person name="Stieglmeier M."/>
            <person name="Klingl A."/>
            <person name="Woyke T."/>
            <person name="Ryan C.M."/>
            <person name="Banfield J.F."/>
        </authorList>
    </citation>
    <scope>NUCLEOTIDE SEQUENCE [LARGE SCALE GENOMIC DNA]</scope>
    <source>
        <strain evidence="18">CG10_big_fil_rev_8_21_14_0_10_48_11</strain>
    </source>
</reference>
<keyword evidence="11 14" id="KW-0255">Endonuclease</keyword>
<evidence type="ECO:0000256" key="10">
    <source>
        <dbReference type="ARBA" id="ARBA00022723"/>
    </source>
</evidence>
<evidence type="ECO:0000256" key="11">
    <source>
        <dbReference type="ARBA" id="ARBA00022759"/>
    </source>
</evidence>
<organism evidence="18 19">
    <name type="scientific">Candidatus Uhrbacteria bacterium CG10_big_fil_rev_8_21_14_0_10_48_11</name>
    <dbReference type="NCBI Taxonomy" id="1975037"/>
    <lineage>
        <taxon>Bacteria</taxon>
        <taxon>Candidatus Uhriibacteriota</taxon>
    </lineage>
</organism>
<dbReference type="GO" id="GO:0030145">
    <property type="term" value="F:manganese ion binding"/>
    <property type="evidence" value="ECO:0007669"/>
    <property type="project" value="UniProtKB-UniRule"/>
</dbReference>
<dbReference type="Proteomes" id="UP000231152">
    <property type="component" value="Unassembled WGS sequence"/>
</dbReference>
<dbReference type="CDD" id="cd07182">
    <property type="entry name" value="RNase_HII_bacteria_HII_like"/>
    <property type="match status" value="1"/>
</dbReference>
<comment type="catalytic activity">
    <reaction evidence="1 14 15 16">
        <text>Endonucleolytic cleavage to 5'-phosphomonoester.</text>
        <dbReference type="EC" id="3.1.26.4"/>
    </reaction>
</comment>
<evidence type="ECO:0000256" key="13">
    <source>
        <dbReference type="ARBA" id="ARBA00023211"/>
    </source>
</evidence>